<dbReference type="InterPro" id="IPR033917">
    <property type="entry name" value="ML_PG-PI_TP"/>
</dbReference>
<evidence type="ECO:0000256" key="2">
    <source>
        <dbReference type="SAM" id="SignalP"/>
    </source>
</evidence>
<dbReference type="Gene3D" id="2.60.40.770">
    <property type="match status" value="1"/>
</dbReference>
<dbReference type="Pfam" id="PF02221">
    <property type="entry name" value="E1_DerP2_DerF2"/>
    <property type="match status" value="1"/>
</dbReference>
<dbReference type="PANTHER" id="PTHR11306:SF50">
    <property type="entry name" value="MD-2-RELATED LIPID-RECOGNITION DOMAIN-CONTAINING PROTEIN"/>
    <property type="match status" value="1"/>
</dbReference>
<protein>
    <recommendedName>
        <fullName evidence="3">MD-2-related lipid-recognition domain-containing protein</fullName>
    </recommendedName>
</protein>
<evidence type="ECO:0000259" key="3">
    <source>
        <dbReference type="SMART" id="SM00737"/>
    </source>
</evidence>
<keyword evidence="1 2" id="KW-0732">Signal</keyword>
<proteinExistence type="predicted"/>
<evidence type="ECO:0000313" key="4">
    <source>
        <dbReference type="EMBL" id="CAA7041781.1"/>
    </source>
</evidence>
<dbReference type="InterPro" id="IPR039670">
    <property type="entry name" value="NPC2-like"/>
</dbReference>
<reference evidence="4" key="1">
    <citation type="submission" date="2020-01" db="EMBL/GenBank/DDBJ databases">
        <authorList>
            <person name="Mishra B."/>
        </authorList>
    </citation>
    <scope>NUCLEOTIDE SEQUENCE [LARGE SCALE GENOMIC DNA]</scope>
</reference>
<dbReference type="CDD" id="cd00917">
    <property type="entry name" value="PG-PI_TP"/>
    <property type="match status" value="1"/>
</dbReference>
<dbReference type="SUPFAM" id="SSF81296">
    <property type="entry name" value="E set domains"/>
    <property type="match status" value="1"/>
</dbReference>
<accession>A0A6D2JED4</accession>
<feature type="signal peptide" evidence="2">
    <location>
        <begin position="1"/>
        <end position="24"/>
    </location>
</feature>
<evidence type="ECO:0000256" key="1">
    <source>
        <dbReference type="ARBA" id="ARBA00022729"/>
    </source>
</evidence>
<dbReference type="SMART" id="SM00737">
    <property type="entry name" value="ML"/>
    <property type="match status" value="1"/>
</dbReference>
<dbReference type="InterPro" id="IPR003172">
    <property type="entry name" value="ML_dom"/>
</dbReference>
<dbReference type="OrthoDB" id="6409159at2759"/>
<feature type="chain" id="PRO_5025367025" description="MD-2-related lipid-recognition domain-containing protein" evidence="2">
    <location>
        <begin position="25"/>
        <end position="152"/>
    </location>
</feature>
<comment type="caution">
    <text evidence="4">The sequence shown here is derived from an EMBL/GenBank/DDBJ whole genome shotgun (WGS) entry which is preliminary data.</text>
</comment>
<feature type="domain" description="MD-2-related lipid-recognition" evidence="3">
    <location>
        <begin position="27"/>
        <end position="141"/>
    </location>
</feature>
<dbReference type="InterPro" id="IPR014756">
    <property type="entry name" value="Ig_E-set"/>
</dbReference>
<evidence type="ECO:0000313" key="5">
    <source>
        <dbReference type="Proteomes" id="UP000467841"/>
    </source>
</evidence>
<dbReference type="GO" id="GO:0032934">
    <property type="term" value="F:sterol binding"/>
    <property type="evidence" value="ECO:0007669"/>
    <property type="project" value="InterPro"/>
</dbReference>
<dbReference type="AlphaFoldDB" id="A0A6D2JED4"/>
<dbReference type="EMBL" id="CACVBM020001251">
    <property type="protein sequence ID" value="CAA7041781.1"/>
    <property type="molecule type" value="Genomic_DNA"/>
</dbReference>
<dbReference type="PANTHER" id="PTHR11306">
    <property type="entry name" value="NIEMANN PICK TYPE C2 PROTEIN NPC2-RELATED"/>
    <property type="match status" value="1"/>
</dbReference>
<sequence length="152" mass="16337">MAISEAHPLLLLFLSIFLLPTLRATSFHYCDKKLDPVKVKGVEISPYPVVSGKAATFKILGSTVENISGGKVVIKVSLFGIPVHTETHDLCDETACPISPGSLVLSHSQTLPSFAPPGTYTLKMTINDKNGGRLTCISFKFKITLSSTVFVS</sequence>
<name>A0A6D2JED4_9BRAS</name>
<dbReference type="GO" id="GO:0032366">
    <property type="term" value="P:intracellular sterol transport"/>
    <property type="evidence" value="ECO:0007669"/>
    <property type="project" value="InterPro"/>
</dbReference>
<gene>
    <name evidence="4" type="ORF">MERR_LOCUS29016</name>
</gene>
<dbReference type="Proteomes" id="UP000467841">
    <property type="component" value="Unassembled WGS sequence"/>
</dbReference>
<organism evidence="4 5">
    <name type="scientific">Microthlaspi erraticum</name>
    <dbReference type="NCBI Taxonomy" id="1685480"/>
    <lineage>
        <taxon>Eukaryota</taxon>
        <taxon>Viridiplantae</taxon>
        <taxon>Streptophyta</taxon>
        <taxon>Embryophyta</taxon>
        <taxon>Tracheophyta</taxon>
        <taxon>Spermatophyta</taxon>
        <taxon>Magnoliopsida</taxon>
        <taxon>eudicotyledons</taxon>
        <taxon>Gunneridae</taxon>
        <taxon>Pentapetalae</taxon>
        <taxon>rosids</taxon>
        <taxon>malvids</taxon>
        <taxon>Brassicales</taxon>
        <taxon>Brassicaceae</taxon>
        <taxon>Coluteocarpeae</taxon>
        <taxon>Microthlaspi</taxon>
    </lineage>
</organism>
<keyword evidence="5" id="KW-1185">Reference proteome</keyword>